<name>A0A6F8SW31_9GAMM</name>
<evidence type="ECO:0000313" key="2">
    <source>
        <dbReference type="Proteomes" id="UP000503197"/>
    </source>
</evidence>
<proteinExistence type="predicted"/>
<protein>
    <submittedName>
        <fullName evidence="1">Uncharacterized protein</fullName>
    </submittedName>
</protein>
<gene>
    <name evidence="1" type="ORF">HMSLTHF_17070</name>
</gene>
<organism evidence="1 2">
    <name type="scientific">Vreelandella aquamarina</name>
    <dbReference type="NCBI Taxonomy" id="77097"/>
    <lineage>
        <taxon>Bacteria</taxon>
        <taxon>Pseudomonadati</taxon>
        <taxon>Pseudomonadota</taxon>
        <taxon>Gammaproteobacteria</taxon>
        <taxon>Oceanospirillales</taxon>
        <taxon>Halomonadaceae</taxon>
        <taxon>Vreelandella</taxon>
    </lineage>
</organism>
<sequence length="62" mass="6486">MGKNWLLSNTGSGKHPDEEGTVMLKNFGITIATFCEVSANVGWASLGAMLGSIPKAAPEVNH</sequence>
<dbReference type="AlphaFoldDB" id="A0A6F8SW31"/>
<accession>A0A6F8SW31</accession>
<evidence type="ECO:0000313" key="1">
    <source>
        <dbReference type="EMBL" id="BCA91932.1"/>
    </source>
</evidence>
<dbReference type="EMBL" id="AP022821">
    <property type="protein sequence ID" value="BCA91932.1"/>
    <property type="molecule type" value="Genomic_DNA"/>
</dbReference>
<dbReference type="Proteomes" id="UP000503197">
    <property type="component" value="Chromosome"/>
</dbReference>
<reference evidence="1 2" key="1">
    <citation type="submission" date="2020-02" db="EMBL/GenBank/DDBJ databases">
        <title>Complete Genome Sequence of Halomonas meridiana strain BAA-801, Isolated from Deep Sea Thermal Vent.</title>
        <authorList>
            <person name="Takahashi Y."/>
            <person name="Takahashi H."/>
            <person name="Galipon J."/>
            <person name="Arakawa K."/>
        </authorList>
    </citation>
    <scope>NUCLEOTIDE SEQUENCE [LARGE SCALE GENOMIC DNA]</scope>
    <source>
        <strain evidence="1 2">Slthf1</strain>
    </source>
</reference>